<dbReference type="Gene3D" id="3.30.160.60">
    <property type="entry name" value="Classic Zinc Finger"/>
    <property type="match status" value="3"/>
</dbReference>
<dbReference type="GO" id="GO:0000981">
    <property type="term" value="F:DNA-binding transcription factor activity, RNA polymerase II-specific"/>
    <property type="evidence" value="ECO:0007669"/>
    <property type="project" value="TreeGrafter"/>
</dbReference>
<dbReference type="EMBL" id="MT118827">
    <property type="protein sequence ID" value="QOS14463.1"/>
    <property type="molecule type" value="mRNA"/>
</dbReference>
<keyword evidence="8" id="KW-0804">Transcription</keyword>
<dbReference type="AlphaFoldDB" id="A0A7M1VMS3"/>
<gene>
    <name evidence="15" type="primary">SP6-9b</name>
</gene>
<feature type="region of interest" description="Disordered" evidence="13">
    <location>
        <begin position="317"/>
        <end position="342"/>
    </location>
</feature>
<dbReference type="PROSITE" id="PS50157">
    <property type="entry name" value="ZINC_FINGER_C2H2_2"/>
    <property type="match status" value="3"/>
</dbReference>
<evidence type="ECO:0000259" key="14">
    <source>
        <dbReference type="PROSITE" id="PS50157"/>
    </source>
</evidence>
<evidence type="ECO:0000256" key="6">
    <source>
        <dbReference type="ARBA" id="ARBA00023015"/>
    </source>
</evidence>
<dbReference type="PROSITE" id="PS00028">
    <property type="entry name" value="ZINC_FINGER_C2H2_1"/>
    <property type="match status" value="3"/>
</dbReference>
<evidence type="ECO:0000256" key="8">
    <source>
        <dbReference type="ARBA" id="ARBA00023163"/>
    </source>
</evidence>
<dbReference type="GO" id="GO:0008270">
    <property type="term" value="F:zinc ion binding"/>
    <property type="evidence" value="ECO:0007669"/>
    <property type="project" value="UniProtKB-KW"/>
</dbReference>
<dbReference type="Pfam" id="PF00096">
    <property type="entry name" value="zf-C2H2"/>
    <property type="match status" value="3"/>
</dbReference>
<comment type="subcellular location">
    <subcellularLocation>
        <location evidence="1">Nucleus</location>
    </subcellularLocation>
</comment>
<dbReference type="SMART" id="SM00355">
    <property type="entry name" value="ZnF_C2H2"/>
    <property type="match status" value="3"/>
</dbReference>
<evidence type="ECO:0000256" key="7">
    <source>
        <dbReference type="ARBA" id="ARBA00023125"/>
    </source>
</evidence>
<dbReference type="GO" id="GO:0005634">
    <property type="term" value="C:nucleus"/>
    <property type="evidence" value="ECO:0007669"/>
    <property type="project" value="UniProtKB-SubCell"/>
</dbReference>
<evidence type="ECO:0000256" key="12">
    <source>
        <dbReference type="PROSITE-ProRule" id="PRU00042"/>
    </source>
</evidence>
<keyword evidence="3" id="KW-0677">Repeat</keyword>
<comment type="function">
    <text evidence="10">Transcription factor which plays a key role in limb development. Positively regulates FGF8 expression in the apical ectodermal ridge (AER) and contributes to limb outgrowth in embryos.</text>
</comment>
<dbReference type="FunFam" id="3.30.160.60:FF:000014">
    <property type="entry name" value="Transcription factor Sp3"/>
    <property type="match status" value="1"/>
</dbReference>
<evidence type="ECO:0000256" key="10">
    <source>
        <dbReference type="ARBA" id="ARBA00037677"/>
    </source>
</evidence>
<keyword evidence="9" id="KW-0539">Nucleus</keyword>
<organism evidence="15">
    <name type="scientific">Doryteuthis pealeii</name>
    <name type="common">Longfin inshore squid</name>
    <name type="synonym">Loligo pealeii</name>
    <dbReference type="NCBI Taxonomy" id="1051067"/>
    <lineage>
        <taxon>Eukaryota</taxon>
        <taxon>Metazoa</taxon>
        <taxon>Spiralia</taxon>
        <taxon>Lophotrochozoa</taxon>
        <taxon>Mollusca</taxon>
        <taxon>Cephalopoda</taxon>
        <taxon>Coleoidea</taxon>
        <taxon>Decapodiformes</taxon>
        <taxon>Myopsida</taxon>
        <taxon>Loliginidae</taxon>
        <taxon>Doryteuthis</taxon>
    </lineage>
</organism>
<name>A0A7M1VMS3_DORPE</name>
<comment type="similarity">
    <text evidence="11">Belongs to the Sp1 C2H2-type zinc-finger protein family.</text>
</comment>
<evidence type="ECO:0000256" key="13">
    <source>
        <dbReference type="SAM" id="MobiDB-lite"/>
    </source>
</evidence>
<dbReference type="PANTHER" id="PTHR23235">
    <property type="entry name" value="KRUEPPEL-LIKE TRANSCRIPTION FACTOR"/>
    <property type="match status" value="1"/>
</dbReference>
<evidence type="ECO:0000256" key="4">
    <source>
        <dbReference type="ARBA" id="ARBA00022771"/>
    </source>
</evidence>
<keyword evidence="5" id="KW-0862">Zinc</keyword>
<evidence type="ECO:0000256" key="5">
    <source>
        <dbReference type="ARBA" id="ARBA00022833"/>
    </source>
</evidence>
<evidence type="ECO:0000256" key="11">
    <source>
        <dbReference type="ARBA" id="ARBA00038409"/>
    </source>
</evidence>
<evidence type="ECO:0000313" key="15">
    <source>
        <dbReference type="EMBL" id="QOS14463.1"/>
    </source>
</evidence>
<evidence type="ECO:0000256" key="2">
    <source>
        <dbReference type="ARBA" id="ARBA00022723"/>
    </source>
</evidence>
<protein>
    <submittedName>
        <fullName evidence="15">Specificity protein 6-9b</fullName>
    </submittedName>
</protein>
<feature type="compositionally biased region" description="Low complexity" evidence="13">
    <location>
        <begin position="693"/>
        <end position="713"/>
    </location>
</feature>
<keyword evidence="4 12" id="KW-0863">Zinc-finger</keyword>
<keyword evidence="6" id="KW-0805">Transcription regulation</keyword>
<reference evidence="15" key="1">
    <citation type="journal article" date="2020" name="Proc. R. Soc. B">
        <title>Kruppel-like factor/specificity protein evolution in the Spiralia and the implications for cephalopod visual system novelties.</title>
        <authorList>
            <person name="McCulloch K.J."/>
            <person name="Koenig K.M."/>
        </authorList>
    </citation>
    <scope>NUCLEOTIDE SEQUENCE</scope>
</reference>
<proteinExistence type="evidence at transcript level"/>
<evidence type="ECO:0000256" key="1">
    <source>
        <dbReference type="ARBA" id="ARBA00004123"/>
    </source>
</evidence>
<keyword evidence="7" id="KW-0238">DNA-binding</keyword>
<feature type="domain" description="C2H2-type" evidence="14">
    <location>
        <begin position="657"/>
        <end position="679"/>
    </location>
</feature>
<feature type="domain" description="C2H2-type" evidence="14">
    <location>
        <begin position="627"/>
        <end position="656"/>
    </location>
</feature>
<keyword evidence="2" id="KW-0479">Metal-binding</keyword>
<feature type="compositionally biased region" description="Low complexity" evidence="13">
    <location>
        <begin position="323"/>
        <end position="338"/>
    </location>
</feature>
<evidence type="ECO:0000256" key="9">
    <source>
        <dbReference type="ARBA" id="ARBA00023242"/>
    </source>
</evidence>
<dbReference type="PANTHER" id="PTHR23235:SF177">
    <property type="entry name" value="C2H2-TYPE DOMAIN-CONTAINING PROTEIN"/>
    <property type="match status" value="1"/>
</dbReference>
<dbReference type="InterPro" id="IPR013087">
    <property type="entry name" value="Znf_C2H2_type"/>
</dbReference>
<sequence length="816" mass="88925">MFDYGGSNTGVSDQCLLAPSPLAMLAAQCNQITCRPSASLADPTLDKNFHSWTKARFGFGLGGSHLGFGTNGLADGNSSMGIRSSSGNERSATKTETLYHPGFASPFHITPVLNTQHHPSQHSNSYSSNPFPYFNPHPSYGNTLTATDCGSLPACIPSTGTDTTGTYIVSNSCARNFDNTDINIFCQSKASTTSLLHPTDTTRNRVNREACYMDTVSHNTNNNNSNSSIGDNMPRVHETDARNAARVDTSNDTNHCISLRKLDNEGTLMESGAVNDIKELPPLCSENNLATGMFSPHNRHYFQHSSLRPASAAPNVDSYHLASSSSSPSPPSSSSSISLPTTGKSWHLNTRSAISLGSSSPQLQPQPPLTHFKNEISSSKAPSMVSSPSAIDMHAAGNGWFSEMPSVSSASGVMQIPTLLPNGYCSVNNQPGVAKMEQSNGSMGSGFEYGGGVSTGGGVGIAEFSLAHHHPLTASNSNQFSTATPMRQPRFHMQEHAHKSMLQTRTPSELTRLNHLSHSINPPMMINSFFNRPPSISSMASSAAVEIKRNVYGTRTVGAAPSSQRRYVGRSTCECPNCMEAEKLGPAVTQLRKKNIHSCHVPGCGKVYNKTSHLKAHLRWHTGERPFVCNWLFCGKRFTRSDELQRHLRTHTGEKRFVCSVCNKRFMRSDHLSKHLKTHNCPPTNDADSTEDNCSSVGSGTNNSSSNNNNNKNNKIKAGALVALLKKRKQKRVRRTAVLVTLKTAWRIGPIQVLRYRLQFCLLVYQCPFTHSQLNNLCNVQSLSSHSNNHFPCISTRDNSISTANFKNLSKKMIYR</sequence>
<feature type="domain" description="C2H2-type" evidence="14">
    <location>
        <begin position="597"/>
        <end position="626"/>
    </location>
</feature>
<feature type="region of interest" description="Disordered" evidence="13">
    <location>
        <begin position="355"/>
        <end position="385"/>
    </location>
</feature>
<accession>A0A7M1VMS3</accession>
<feature type="region of interest" description="Disordered" evidence="13">
    <location>
        <begin position="679"/>
        <end position="714"/>
    </location>
</feature>
<dbReference type="FunFam" id="3.30.160.60:FF:000077">
    <property type="entry name" value="Sp8 transcription factor"/>
    <property type="match status" value="1"/>
</dbReference>
<dbReference type="SUPFAM" id="SSF57667">
    <property type="entry name" value="beta-beta-alpha zinc fingers"/>
    <property type="match status" value="2"/>
</dbReference>
<dbReference type="GO" id="GO:0000978">
    <property type="term" value="F:RNA polymerase II cis-regulatory region sequence-specific DNA binding"/>
    <property type="evidence" value="ECO:0007669"/>
    <property type="project" value="TreeGrafter"/>
</dbReference>
<dbReference type="InterPro" id="IPR036236">
    <property type="entry name" value="Znf_C2H2_sf"/>
</dbReference>
<evidence type="ECO:0000256" key="3">
    <source>
        <dbReference type="ARBA" id="ARBA00022737"/>
    </source>
</evidence>
<dbReference type="FunFam" id="3.30.160.60:FF:000026">
    <property type="entry name" value="Transcription factor Sp3"/>
    <property type="match status" value="1"/>
</dbReference>